<gene>
    <name evidence="1" type="ORF">SAMN05444158_3654</name>
</gene>
<reference evidence="2" key="1">
    <citation type="submission" date="2016-10" db="EMBL/GenBank/DDBJ databases">
        <authorList>
            <person name="Varghese N."/>
            <person name="Submissions S."/>
        </authorList>
    </citation>
    <scope>NUCLEOTIDE SEQUENCE [LARGE SCALE GENOMIC DNA]</scope>
    <source>
        <strain evidence="2">GAS369</strain>
    </source>
</reference>
<protein>
    <submittedName>
        <fullName evidence="1">SnoaL-like domain-containing protein</fullName>
    </submittedName>
</protein>
<keyword evidence="2" id="KW-1185">Reference proteome</keyword>
<dbReference type="RefSeq" id="WP_146688266.1">
    <property type="nucleotide sequence ID" value="NZ_LT629750.1"/>
</dbReference>
<dbReference type="AlphaFoldDB" id="A0A1H1W306"/>
<sequence length="154" mass="17949">MDTPPQRSLRDGFLADCERIHREWDAYARSLDTDGLIALYAQDAILETPLVPAIFEGRSGVLSGHHEIRPFFEEGARRRPNELVRWYRTGNWLTDGKRVLMWEYPRQAPDGNQIELLEVMEIEHGLIQHHRIYWGWFGVNQLTQNAVSKVKRPG</sequence>
<dbReference type="Gene3D" id="3.10.450.50">
    <property type="match status" value="1"/>
</dbReference>
<accession>A0A1H1W306</accession>
<dbReference type="Proteomes" id="UP000243904">
    <property type="component" value="Chromosome I"/>
</dbReference>
<proteinExistence type="predicted"/>
<organism evidence="1 2">
    <name type="scientific">Bradyrhizobium canariense</name>
    <dbReference type="NCBI Taxonomy" id="255045"/>
    <lineage>
        <taxon>Bacteria</taxon>
        <taxon>Pseudomonadati</taxon>
        <taxon>Pseudomonadota</taxon>
        <taxon>Alphaproteobacteria</taxon>
        <taxon>Hyphomicrobiales</taxon>
        <taxon>Nitrobacteraceae</taxon>
        <taxon>Bradyrhizobium</taxon>
    </lineage>
</organism>
<evidence type="ECO:0000313" key="1">
    <source>
        <dbReference type="EMBL" id="SDS91100.1"/>
    </source>
</evidence>
<name>A0A1H1W306_9BRAD</name>
<dbReference type="SUPFAM" id="SSF54427">
    <property type="entry name" value="NTF2-like"/>
    <property type="match status" value="1"/>
</dbReference>
<dbReference type="InterPro" id="IPR032710">
    <property type="entry name" value="NTF2-like_dom_sf"/>
</dbReference>
<evidence type="ECO:0000313" key="2">
    <source>
        <dbReference type="Proteomes" id="UP000243904"/>
    </source>
</evidence>
<dbReference type="EMBL" id="LT629750">
    <property type="protein sequence ID" value="SDS91100.1"/>
    <property type="molecule type" value="Genomic_DNA"/>
</dbReference>